<feature type="domain" description="Aminotransferase-like plant mobile" evidence="2">
    <location>
        <begin position="59"/>
        <end position="138"/>
    </location>
</feature>
<dbReference type="GO" id="GO:0010073">
    <property type="term" value="P:meristem maintenance"/>
    <property type="evidence" value="ECO:0007669"/>
    <property type="project" value="InterPro"/>
</dbReference>
<protein>
    <recommendedName>
        <fullName evidence="2">Aminotransferase-like plant mobile domain-containing protein</fullName>
    </recommendedName>
</protein>
<reference evidence="3 4" key="1">
    <citation type="submission" date="2019-01" db="EMBL/GenBank/DDBJ databases">
        <title>Sequencing of cultivated peanut Arachis hypogaea provides insights into genome evolution and oil improvement.</title>
        <authorList>
            <person name="Chen X."/>
        </authorList>
    </citation>
    <scope>NUCLEOTIDE SEQUENCE [LARGE SCALE GENOMIC DNA]</scope>
    <source>
        <strain evidence="4">cv. Fuhuasheng</strain>
        <tissue evidence="3">Leaves</tissue>
    </source>
</reference>
<gene>
    <name evidence="3" type="ORF">Ahy_B08g091366</name>
</gene>
<dbReference type="InterPro" id="IPR019557">
    <property type="entry name" value="AminoTfrase-like_pln_mobile"/>
</dbReference>
<feature type="region of interest" description="Disordered" evidence="1">
    <location>
        <begin position="265"/>
        <end position="313"/>
    </location>
</feature>
<proteinExistence type="predicted"/>
<keyword evidence="4" id="KW-1185">Reference proteome</keyword>
<dbReference type="PANTHER" id="PTHR46033:SF8">
    <property type="entry name" value="PROTEIN MAINTENANCE OF MERISTEMS-LIKE"/>
    <property type="match status" value="1"/>
</dbReference>
<dbReference type="AlphaFoldDB" id="A0A444Y1Z5"/>
<evidence type="ECO:0000256" key="1">
    <source>
        <dbReference type="SAM" id="MobiDB-lite"/>
    </source>
</evidence>
<evidence type="ECO:0000313" key="4">
    <source>
        <dbReference type="Proteomes" id="UP000289738"/>
    </source>
</evidence>
<dbReference type="Pfam" id="PF10536">
    <property type="entry name" value="PMD"/>
    <property type="match status" value="1"/>
</dbReference>
<evidence type="ECO:0000313" key="3">
    <source>
        <dbReference type="EMBL" id="RYQ95961.1"/>
    </source>
</evidence>
<dbReference type="Proteomes" id="UP000289738">
    <property type="component" value="Chromosome B08"/>
</dbReference>
<accession>A0A444Y1Z5</accession>
<dbReference type="PANTHER" id="PTHR46033">
    <property type="entry name" value="PROTEIN MAIN-LIKE 2"/>
    <property type="match status" value="1"/>
</dbReference>
<sequence>MARQAGNDGDINRLNETLHYAGAADFERPHLQLPQRTPPDAIVPYLAEAEFSDTVPLREFTFDNSLILVLVERWRPETHTFHLLWGEVTITLQDVAYHLGLRSHGNPIGGCLRDFGRWYGTETWPMVEQLLGARPPVVVQQAVQRKESFTLKMVWLRDRVRQMPPTDDPETLRQQVQQPGSRTLATAAPGLCGVQGIILGLCCAGLDLPVTMFGGTAGRHRHHRMHFTADALDLSEISSVVSTRQRSLPVSASCELTSIRGSAEGLHGGSIGTHSQLGGTARGTLTGSNRSPGTPHSSEYCSSSHPEALPLGF</sequence>
<feature type="compositionally biased region" description="Polar residues" evidence="1">
    <location>
        <begin position="272"/>
        <end position="305"/>
    </location>
</feature>
<evidence type="ECO:0000259" key="2">
    <source>
        <dbReference type="Pfam" id="PF10536"/>
    </source>
</evidence>
<comment type="caution">
    <text evidence="3">The sequence shown here is derived from an EMBL/GenBank/DDBJ whole genome shotgun (WGS) entry which is preliminary data.</text>
</comment>
<dbReference type="EMBL" id="SDMP01000018">
    <property type="protein sequence ID" value="RYQ95961.1"/>
    <property type="molecule type" value="Genomic_DNA"/>
</dbReference>
<organism evidence="3 4">
    <name type="scientific">Arachis hypogaea</name>
    <name type="common">Peanut</name>
    <dbReference type="NCBI Taxonomy" id="3818"/>
    <lineage>
        <taxon>Eukaryota</taxon>
        <taxon>Viridiplantae</taxon>
        <taxon>Streptophyta</taxon>
        <taxon>Embryophyta</taxon>
        <taxon>Tracheophyta</taxon>
        <taxon>Spermatophyta</taxon>
        <taxon>Magnoliopsida</taxon>
        <taxon>eudicotyledons</taxon>
        <taxon>Gunneridae</taxon>
        <taxon>Pentapetalae</taxon>
        <taxon>rosids</taxon>
        <taxon>fabids</taxon>
        <taxon>Fabales</taxon>
        <taxon>Fabaceae</taxon>
        <taxon>Papilionoideae</taxon>
        <taxon>50 kb inversion clade</taxon>
        <taxon>dalbergioids sensu lato</taxon>
        <taxon>Dalbergieae</taxon>
        <taxon>Pterocarpus clade</taxon>
        <taxon>Arachis</taxon>
    </lineage>
</organism>
<dbReference type="InterPro" id="IPR044824">
    <property type="entry name" value="MAIN-like"/>
</dbReference>
<name>A0A444Y1Z5_ARAHY</name>